<dbReference type="GeneID" id="93734072"/>
<dbReference type="GO" id="GO:0004496">
    <property type="term" value="F:mevalonate kinase activity"/>
    <property type="evidence" value="ECO:0007669"/>
    <property type="project" value="UniProtKB-EC"/>
</dbReference>
<proteinExistence type="predicted"/>
<dbReference type="PANTHER" id="PTHR43290">
    <property type="entry name" value="MEVALONATE KINASE"/>
    <property type="match status" value="1"/>
</dbReference>
<dbReference type="Proteomes" id="UP000002357">
    <property type="component" value="Plasmid pSCL4"/>
</dbReference>
<evidence type="ECO:0000256" key="6">
    <source>
        <dbReference type="ARBA" id="ARBA00022840"/>
    </source>
</evidence>
<dbReference type="Gene3D" id="3.30.70.890">
    <property type="entry name" value="GHMP kinase, C-terminal domain"/>
    <property type="match status" value="1"/>
</dbReference>
<evidence type="ECO:0000256" key="3">
    <source>
        <dbReference type="ARBA" id="ARBA00022679"/>
    </source>
</evidence>
<evidence type="ECO:0000313" key="12">
    <source>
        <dbReference type="EMBL" id="EFG04465.2"/>
    </source>
</evidence>
<gene>
    <name evidence="12" type="primary">mvk</name>
    <name evidence="12" type="ORF">SCLAV_p0978</name>
</gene>
<geneLocation type="plasmid" evidence="12 13">
    <name>pSCL4</name>
</geneLocation>
<dbReference type="InterPro" id="IPR006205">
    <property type="entry name" value="Mev_gal_kin"/>
</dbReference>
<evidence type="ECO:0000256" key="8">
    <source>
        <dbReference type="ARBA" id="ARBA00023098"/>
    </source>
</evidence>
<dbReference type="AlphaFoldDB" id="B5GMF9"/>
<feature type="domain" description="GHMP kinase C-terminal" evidence="11">
    <location>
        <begin position="216"/>
        <end position="293"/>
    </location>
</feature>
<dbReference type="InterPro" id="IPR006204">
    <property type="entry name" value="GHMP_kinase_N_dom"/>
</dbReference>
<accession>B5GMF9</accession>
<evidence type="ECO:0000256" key="9">
    <source>
        <dbReference type="ARBA" id="ARBA00029438"/>
    </source>
</evidence>
<keyword evidence="8" id="KW-0443">Lipid metabolism</keyword>
<organism evidence="12 13">
    <name type="scientific">Streptomyces clavuligerus</name>
    <dbReference type="NCBI Taxonomy" id="1901"/>
    <lineage>
        <taxon>Bacteria</taxon>
        <taxon>Bacillati</taxon>
        <taxon>Actinomycetota</taxon>
        <taxon>Actinomycetes</taxon>
        <taxon>Kitasatosporales</taxon>
        <taxon>Streptomycetaceae</taxon>
        <taxon>Streptomyces</taxon>
    </lineage>
</organism>
<keyword evidence="5 12" id="KW-0418">Kinase</keyword>
<dbReference type="Pfam" id="PF00288">
    <property type="entry name" value="GHMP_kinases_N"/>
    <property type="match status" value="1"/>
</dbReference>
<reference evidence="12 13" key="1">
    <citation type="journal article" date="2010" name="Genome Biol. Evol.">
        <title>The sequence of a 1.8-mb bacterial linear plasmid reveals a rich evolutionary reservoir of secondary metabolic pathways.</title>
        <authorList>
            <person name="Medema M.H."/>
            <person name="Trefzer A."/>
            <person name="Kovalchuk A."/>
            <person name="van den Berg M."/>
            <person name="Mueller U."/>
            <person name="Heijne W."/>
            <person name="Wu L."/>
            <person name="Alam M.T."/>
            <person name="Ronning C.M."/>
            <person name="Nierman W.C."/>
            <person name="Bovenberg R.A.L."/>
            <person name="Breitling R."/>
            <person name="Takano E."/>
        </authorList>
    </citation>
    <scope>NUCLEOTIDE SEQUENCE [LARGE SCALE GENOMIC DNA]</scope>
    <source>
        <strain evidence="13">ATCC 27064 / DSM 738 / JCM 4710 / NBRC 13307 / NCIMB 12785 / NRRL 3585 / VKM Ac-602</strain>
        <plasmid evidence="12">pSCL4</plasmid>
    </source>
</reference>
<dbReference type="PANTHER" id="PTHR43290:SF2">
    <property type="entry name" value="MEVALONATE KINASE"/>
    <property type="match status" value="1"/>
</dbReference>
<keyword evidence="13" id="KW-1185">Reference proteome</keyword>
<dbReference type="InterPro" id="IPR014721">
    <property type="entry name" value="Ribsml_uS5_D2-typ_fold_subgr"/>
</dbReference>
<evidence type="ECO:0000259" key="10">
    <source>
        <dbReference type="Pfam" id="PF00288"/>
    </source>
</evidence>
<dbReference type="OrthoDB" id="4169288at2"/>
<evidence type="ECO:0000256" key="7">
    <source>
        <dbReference type="ARBA" id="ARBA00022842"/>
    </source>
</evidence>
<keyword evidence="12" id="KW-0614">Plasmid</keyword>
<evidence type="ECO:0000256" key="5">
    <source>
        <dbReference type="ARBA" id="ARBA00022777"/>
    </source>
</evidence>
<dbReference type="RefSeq" id="WP_003952915.1">
    <property type="nucleotide sequence ID" value="NZ_CM000914.1"/>
</dbReference>
<evidence type="ECO:0000256" key="2">
    <source>
        <dbReference type="ARBA" id="ARBA00022516"/>
    </source>
</evidence>
<name>B5GMF9_STRCL</name>
<feature type="domain" description="GHMP kinase N-terminal" evidence="10">
    <location>
        <begin position="58"/>
        <end position="144"/>
    </location>
</feature>
<dbReference type="GO" id="GO:0005524">
    <property type="term" value="F:ATP binding"/>
    <property type="evidence" value="ECO:0007669"/>
    <property type="project" value="UniProtKB-KW"/>
</dbReference>
<dbReference type="SMR" id="B5GMF9"/>
<protein>
    <submittedName>
        <fullName evidence="12">Mevalonate kinase</fullName>
        <ecNumber evidence="12">2.7.1.36</ecNumber>
    </submittedName>
</protein>
<dbReference type="InterPro" id="IPR036554">
    <property type="entry name" value="GHMP_kinase_C_sf"/>
</dbReference>
<keyword evidence="4" id="KW-0547">Nucleotide-binding</keyword>
<keyword evidence="6" id="KW-0067">ATP-binding</keyword>
<dbReference type="KEGG" id="sclf:BB341_29035"/>
<dbReference type="EC" id="2.7.1.36" evidence="12"/>
<keyword evidence="3 12" id="KW-0808">Transferase</keyword>
<keyword evidence="1" id="KW-0963">Cytoplasm</keyword>
<sequence>MSMTSAITHTPTRACLAGEDLDWLGHRSVCVAADLPTRIQVAASGAQDPHPEVEATATAVWNHMRRSLPGPTVTRRPAVSVDASAPLASGLSSSSSLVIGLLRAFARYLGVEVDGAALLEWSYTYEYEIYHGGGMDQTSIIAGGAVRTEGRDGSVPVLTGCVPFPEEWRIVVVDSATPKSTVRHLADVRRQSQEGDRRLDDYITAADRCAAQVWSAIADSDLTLLGSAMEQAHTAMRDIQHMSSSVLEDIRQITRRTVGLPLKVTGAGGGGSMIGVCPRGDAGEIQRSLSRSLKEAYPRAQVLIADAVPVTGELEVARPHTRSGATGLILK</sequence>
<dbReference type="InterPro" id="IPR020568">
    <property type="entry name" value="Ribosomal_Su5_D2-typ_SF"/>
</dbReference>
<dbReference type="PRINTS" id="PR00959">
    <property type="entry name" value="MEVGALKINASE"/>
</dbReference>
<dbReference type="eggNOG" id="COG1577">
    <property type="taxonomic scope" value="Bacteria"/>
</dbReference>
<dbReference type="SUPFAM" id="SSF55060">
    <property type="entry name" value="GHMP Kinase, C-terminal domain"/>
    <property type="match status" value="1"/>
</dbReference>
<dbReference type="Pfam" id="PF08544">
    <property type="entry name" value="GHMP_kinases_C"/>
    <property type="match status" value="1"/>
</dbReference>
<comment type="pathway">
    <text evidence="9">Isoprenoid biosynthesis; isopentenyl diphosphate biosynthesis via mevalonate pathway; isopentenyl diphosphate from (R)-mevalonate: step 1/3.</text>
</comment>
<dbReference type="SUPFAM" id="SSF54211">
    <property type="entry name" value="Ribosomal protein S5 domain 2-like"/>
    <property type="match status" value="1"/>
</dbReference>
<evidence type="ECO:0000256" key="1">
    <source>
        <dbReference type="ARBA" id="ARBA00022490"/>
    </source>
</evidence>
<dbReference type="GO" id="GO:0019287">
    <property type="term" value="P:isopentenyl diphosphate biosynthetic process, mevalonate pathway"/>
    <property type="evidence" value="ECO:0007669"/>
    <property type="project" value="UniProtKB-UniPathway"/>
</dbReference>
<dbReference type="Gene3D" id="3.30.230.10">
    <property type="match status" value="1"/>
</dbReference>
<keyword evidence="7" id="KW-0460">Magnesium</keyword>
<evidence type="ECO:0000313" key="13">
    <source>
        <dbReference type="Proteomes" id="UP000002357"/>
    </source>
</evidence>
<dbReference type="EMBL" id="CM000914">
    <property type="protein sequence ID" value="EFG04465.2"/>
    <property type="molecule type" value="Genomic_DNA"/>
</dbReference>
<dbReference type="UniPathway" id="UPA00057">
    <property type="reaction ID" value="UER00098"/>
</dbReference>
<evidence type="ECO:0000256" key="4">
    <source>
        <dbReference type="ARBA" id="ARBA00022741"/>
    </source>
</evidence>
<evidence type="ECO:0000259" key="11">
    <source>
        <dbReference type="Pfam" id="PF08544"/>
    </source>
</evidence>
<dbReference type="GO" id="GO:0005829">
    <property type="term" value="C:cytosol"/>
    <property type="evidence" value="ECO:0007669"/>
    <property type="project" value="TreeGrafter"/>
</dbReference>
<keyword evidence="2" id="KW-0444">Lipid biosynthesis</keyword>
<dbReference type="InterPro" id="IPR013750">
    <property type="entry name" value="GHMP_kinase_C_dom"/>
</dbReference>